<dbReference type="EMBL" id="AWSC01000061">
    <property type="protein sequence ID" value="ERH14790.1"/>
    <property type="molecule type" value="Genomic_DNA"/>
</dbReference>
<dbReference type="InterPro" id="IPR013563">
    <property type="entry name" value="Oligopep_ABC_C"/>
</dbReference>
<evidence type="ECO:0000256" key="2">
    <source>
        <dbReference type="ARBA" id="ARBA00005417"/>
    </source>
</evidence>
<feature type="region of interest" description="Disordered" evidence="8">
    <location>
        <begin position="1"/>
        <end position="31"/>
    </location>
</feature>
<organism evidence="10 11">
    <name type="scientific">Actinomyces graevenitzii F0530</name>
    <dbReference type="NCBI Taxonomy" id="1321817"/>
    <lineage>
        <taxon>Bacteria</taxon>
        <taxon>Bacillati</taxon>
        <taxon>Actinomycetota</taxon>
        <taxon>Actinomycetes</taxon>
        <taxon>Actinomycetales</taxon>
        <taxon>Actinomycetaceae</taxon>
        <taxon>Actinomyces</taxon>
    </lineage>
</organism>
<evidence type="ECO:0000313" key="10">
    <source>
        <dbReference type="EMBL" id="ERH14790.1"/>
    </source>
</evidence>
<comment type="similarity">
    <text evidence="2">Belongs to the ABC transporter superfamily.</text>
</comment>
<comment type="caution">
    <text evidence="10">The sequence shown here is derived from an EMBL/GenBank/DDBJ whole genome shotgun (WGS) entry which is preliminary data.</text>
</comment>
<dbReference type="InterPro" id="IPR017871">
    <property type="entry name" value="ABC_transporter-like_CS"/>
</dbReference>
<dbReference type="InterPro" id="IPR050388">
    <property type="entry name" value="ABC_Ni/Peptide_Import"/>
</dbReference>
<dbReference type="Pfam" id="PF00005">
    <property type="entry name" value="ABC_tran"/>
    <property type="match status" value="2"/>
</dbReference>
<dbReference type="PROSITE" id="PS00211">
    <property type="entry name" value="ABC_TRANSPORTER_1"/>
    <property type="match status" value="2"/>
</dbReference>
<dbReference type="GO" id="GO:0015833">
    <property type="term" value="P:peptide transport"/>
    <property type="evidence" value="ECO:0007669"/>
    <property type="project" value="InterPro"/>
</dbReference>
<evidence type="ECO:0000256" key="6">
    <source>
        <dbReference type="ARBA" id="ARBA00022840"/>
    </source>
</evidence>
<dbReference type="SMART" id="SM00382">
    <property type="entry name" value="AAA"/>
    <property type="match status" value="2"/>
</dbReference>
<dbReference type="HOGENOM" id="CLU_000604_86_2_11"/>
<evidence type="ECO:0000256" key="8">
    <source>
        <dbReference type="SAM" id="MobiDB-lite"/>
    </source>
</evidence>
<evidence type="ECO:0000256" key="4">
    <source>
        <dbReference type="ARBA" id="ARBA00022475"/>
    </source>
</evidence>
<keyword evidence="5" id="KW-0547">Nucleotide-binding</keyword>
<dbReference type="SUPFAM" id="SSF52540">
    <property type="entry name" value="P-loop containing nucleoside triphosphate hydrolases"/>
    <property type="match status" value="2"/>
</dbReference>
<dbReference type="Gene3D" id="3.40.50.300">
    <property type="entry name" value="P-loop containing nucleotide triphosphate hydrolases"/>
    <property type="match status" value="2"/>
</dbReference>
<dbReference type="GO" id="GO:0005886">
    <property type="term" value="C:plasma membrane"/>
    <property type="evidence" value="ECO:0007669"/>
    <property type="project" value="UniProtKB-SubCell"/>
</dbReference>
<dbReference type="PANTHER" id="PTHR43297">
    <property type="entry name" value="OLIGOPEPTIDE TRANSPORT ATP-BINDING PROTEIN APPD"/>
    <property type="match status" value="1"/>
</dbReference>
<feature type="domain" description="ABC transporter" evidence="9">
    <location>
        <begin position="391"/>
        <end position="634"/>
    </location>
</feature>
<evidence type="ECO:0000259" key="9">
    <source>
        <dbReference type="PROSITE" id="PS50893"/>
    </source>
</evidence>
<evidence type="ECO:0000256" key="1">
    <source>
        <dbReference type="ARBA" id="ARBA00004202"/>
    </source>
</evidence>
<dbReference type="Proteomes" id="UP000016481">
    <property type="component" value="Unassembled WGS sequence"/>
</dbReference>
<evidence type="ECO:0000313" key="11">
    <source>
        <dbReference type="Proteomes" id="UP000016481"/>
    </source>
</evidence>
<keyword evidence="10" id="KW-0456">Lyase</keyword>
<keyword evidence="6" id="KW-0067">ATP-binding</keyword>
<dbReference type="InterPro" id="IPR003439">
    <property type="entry name" value="ABC_transporter-like_ATP-bd"/>
</dbReference>
<evidence type="ECO:0000256" key="3">
    <source>
        <dbReference type="ARBA" id="ARBA00022448"/>
    </source>
</evidence>
<keyword evidence="4" id="KW-1003">Cell membrane</keyword>
<evidence type="ECO:0000256" key="7">
    <source>
        <dbReference type="ARBA" id="ARBA00023136"/>
    </source>
</evidence>
<feature type="compositionally biased region" description="Polar residues" evidence="8">
    <location>
        <begin position="1"/>
        <end position="10"/>
    </location>
</feature>
<dbReference type="NCBIfam" id="NF008453">
    <property type="entry name" value="PRK11308.1"/>
    <property type="match status" value="2"/>
</dbReference>
<dbReference type="CDD" id="cd03257">
    <property type="entry name" value="ABC_NikE_OppD_transporters"/>
    <property type="match status" value="2"/>
</dbReference>
<feature type="domain" description="ABC transporter" evidence="9">
    <location>
        <begin position="67"/>
        <end position="330"/>
    </location>
</feature>
<keyword evidence="7" id="KW-0472">Membrane</keyword>
<dbReference type="PANTHER" id="PTHR43297:SF2">
    <property type="entry name" value="DIPEPTIDE TRANSPORT ATP-BINDING PROTEIN DPPD"/>
    <property type="match status" value="1"/>
</dbReference>
<dbReference type="GO" id="GO:0016887">
    <property type="term" value="F:ATP hydrolysis activity"/>
    <property type="evidence" value="ECO:0007669"/>
    <property type="project" value="InterPro"/>
</dbReference>
<name>U1PDS6_9ACTO</name>
<reference evidence="10 11" key="1">
    <citation type="submission" date="2013-08" db="EMBL/GenBank/DDBJ databases">
        <authorList>
            <person name="Weinstock G."/>
            <person name="Sodergren E."/>
            <person name="Wylie T."/>
            <person name="Fulton L."/>
            <person name="Fulton R."/>
            <person name="Fronick C."/>
            <person name="O'Laughlin M."/>
            <person name="Godfrey J."/>
            <person name="Miner T."/>
            <person name="Herter B."/>
            <person name="Appelbaum E."/>
            <person name="Cordes M."/>
            <person name="Lek S."/>
            <person name="Wollam A."/>
            <person name="Pepin K.H."/>
            <person name="Palsikar V.B."/>
            <person name="Mitreva M."/>
            <person name="Wilson R.K."/>
        </authorList>
    </citation>
    <scope>NUCLEOTIDE SEQUENCE [LARGE SCALE GENOMIC DNA]</scope>
    <source>
        <strain evidence="10 11">F0530</strain>
    </source>
</reference>
<gene>
    <name evidence="10" type="ORF">HMPREF1978_01483</name>
</gene>
<sequence length="659" mass="68376">MSIESSSQRPSGAGADAELLPGGEAGGQAADAQGAVVDTVYDGVQEATTQVDADGFEKPAPGAVFCLREFGVTFPAQGGEDVVASQQINLDLIKGQVLALVGESGSGKSVTAMGALGLLSANALVSGSAVLDCCHQNQELVGAAREILDQVRGEHVGVIFQEPTTALDPLFTIGDQIAEAIAIHGEGKRKRTTLRQRRAVRTQVLNALSRAGLGGDQRETERIADSYPHQLSGGQLQRACIALATANNPSVLIADEPTTALDVTVQAEILDLLRQLASEGVAVLLITHDMGVVADVADTVAVMRHGRIIERGDVRTIFASPSHDYTRQLLAAVPRLNSLRGGVGSGAGAGVGVAAVSGDGLAKVATVNSDGAASEGDGVASRAGDSGQPLVRIENLDVVYRNGRRQVHAVRGVSFDIARGQVLGLVGESGSGKSTIAGTLTGLVPIHSGSVQVDGLEVAGASGRKLRGVRSQTGIVFQNPASSLNPRRSVGASIGQPLQLHTDLTNAQRRQRVNELLEAVRLPASMAQRYPHEMSGGQRQRVAIARALALQPKLLIADEPTSALDVSVQAVVLELLANLQHELGFACLFVSHDLAVVEQVASQVVVLRQGQVVEAGKTTKVLSAPSDPYTQALVAAVPVPDPIIQAQRRAKRASALRAA</sequence>
<proteinExistence type="inferred from homology"/>
<dbReference type="PROSITE" id="PS50893">
    <property type="entry name" value="ABC_TRANSPORTER_2"/>
    <property type="match status" value="2"/>
</dbReference>
<dbReference type="FunFam" id="3.40.50.300:FF:000016">
    <property type="entry name" value="Oligopeptide ABC transporter ATP-binding component"/>
    <property type="match status" value="1"/>
</dbReference>
<dbReference type="AlphaFoldDB" id="U1PDS6"/>
<keyword evidence="3" id="KW-0813">Transport</keyword>
<comment type="subcellular location">
    <subcellularLocation>
        <location evidence="1">Cell membrane</location>
        <topology evidence="1">Peripheral membrane protein</topology>
    </subcellularLocation>
</comment>
<evidence type="ECO:0000256" key="5">
    <source>
        <dbReference type="ARBA" id="ARBA00022741"/>
    </source>
</evidence>
<dbReference type="Pfam" id="PF08352">
    <property type="entry name" value="oligo_HPY"/>
    <property type="match status" value="2"/>
</dbReference>
<protein>
    <submittedName>
        <fullName evidence="10">Putative phosphonate C-P lyase system protein PhnK</fullName>
    </submittedName>
</protein>
<dbReference type="RefSeq" id="WP_021603615.1">
    <property type="nucleotide sequence ID" value="NZ_KE951489.1"/>
</dbReference>
<dbReference type="GO" id="GO:0005524">
    <property type="term" value="F:ATP binding"/>
    <property type="evidence" value="ECO:0007669"/>
    <property type="project" value="UniProtKB-KW"/>
</dbReference>
<dbReference type="PATRIC" id="fig|1321817.3.peg.1305"/>
<accession>U1PDS6</accession>
<dbReference type="InterPro" id="IPR027417">
    <property type="entry name" value="P-loop_NTPase"/>
</dbReference>
<dbReference type="InterPro" id="IPR003593">
    <property type="entry name" value="AAA+_ATPase"/>
</dbReference>
<dbReference type="GO" id="GO:0016829">
    <property type="term" value="F:lyase activity"/>
    <property type="evidence" value="ECO:0007669"/>
    <property type="project" value="UniProtKB-KW"/>
</dbReference>